<evidence type="ECO:0000256" key="3">
    <source>
        <dbReference type="ARBA" id="ARBA00022603"/>
    </source>
</evidence>
<gene>
    <name evidence="10" type="ORF">DRB17_17125</name>
</gene>
<evidence type="ECO:0000259" key="9">
    <source>
        <dbReference type="Pfam" id="PF12161"/>
    </source>
</evidence>
<feature type="domain" description="DNA methylase adenine-specific" evidence="8">
    <location>
        <begin position="124"/>
        <end position="429"/>
    </location>
</feature>
<comment type="caution">
    <text evidence="10">The sequence shown here is derived from an EMBL/GenBank/DDBJ whole genome shotgun (WGS) entry which is preliminary data.</text>
</comment>
<organism evidence="10 11">
    <name type="scientific">Ferruginivarius sediminum</name>
    <dbReference type="NCBI Taxonomy" id="2661937"/>
    <lineage>
        <taxon>Bacteria</taxon>
        <taxon>Pseudomonadati</taxon>
        <taxon>Pseudomonadota</taxon>
        <taxon>Alphaproteobacteria</taxon>
        <taxon>Rhodospirillales</taxon>
        <taxon>Rhodospirillaceae</taxon>
        <taxon>Ferruginivarius</taxon>
    </lineage>
</organism>
<evidence type="ECO:0000256" key="6">
    <source>
        <dbReference type="ARBA" id="ARBA00022747"/>
    </source>
</evidence>
<protein>
    <recommendedName>
        <fullName evidence="2">site-specific DNA-methyltransferase (adenine-specific)</fullName>
        <ecNumber evidence="2">2.1.1.72</ecNumber>
    </recommendedName>
</protein>
<dbReference type="InterPro" id="IPR029063">
    <property type="entry name" value="SAM-dependent_MTases_sf"/>
</dbReference>
<keyword evidence="3 10" id="KW-0489">Methyltransferase</keyword>
<evidence type="ECO:0000256" key="2">
    <source>
        <dbReference type="ARBA" id="ARBA00011900"/>
    </source>
</evidence>
<dbReference type="GO" id="GO:0009007">
    <property type="term" value="F:site-specific DNA-methyltransferase (adenine-specific) activity"/>
    <property type="evidence" value="ECO:0007669"/>
    <property type="project" value="UniProtKB-EC"/>
</dbReference>
<dbReference type="AlphaFoldDB" id="A0A369T809"/>
<dbReference type="InterPro" id="IPR003356">
    <property type="entry name" value="DNA_methylase_A-5"/>
</dbReference>
<comment type="catalytic activity">
    <reaction evidence="7">
        <text>a 2'-deoxyadenosine in DNA + S-adenosyl-L-methionine = an N(6)-methyl-2'-deoxyadenosine in DNA + S-adenosyl-L-homocysteine + H(+)</text>
        <dbReference type="Rhea" id="RHEA:15197"/>
        <dbReference type="Rhea" id="RHEA-COMP:12418"/>
        <dbReference type="Rhea" id="RHEA-COMP:12419"/>
        <dbReference type="ChEBI" id="CHEBI:15378"/>
        <dbReference type="ChEBI" id="CHEBI:57856"/>
        <dbReference type="ChEBI" id="CHEBI:59789"/>
        <dbReference type="ChEBI" id="CHEBI:90615"/>
        <dbReference type="ChEBI" id="CHEBI:90616"/>
        <dbReference type="EC" id="2.1.1.72"/>
    </reaction>
</comment>
<keyword evidence="5" id="KW-0949">S-adenosyl-L-methionine</keyword>
<dbReference type="PANTHER" id="PTHR42933">
    <property type="entry name" value="SLR6095 PROTEIN"/>
    <property type="match status" value="1"/>
</dbReference>
<dbReference type="GO" id="GO:0032259">
    <property type="term" value="P:methylation"/>
    <property type="evidence" value="ECO:0007669"/>
    <property type="project" value="UniProtKB-KW"/>
</dbReference>
<evidence type="ECO:0000256" key="4">
    <source>
        <dbReference type="ARBA" id="ARBA00022679"/>
    </source>
</evidence>
<proteinExistence type="inferred from homology"/>
<dbReference type="Gene3D" id="1.20.1260.30">
    <property type="match status" value="1"/>
</dbReference>
<dbReference type="InterPro" id="IPR051537">
    <property type="entry name" value="DNA_Adenine_Mtase"/>
</dbReference>
<dbReference type="EC" id="2.1.1.72" evidence="2"/>
<dbReference type="GO" id="GO:0008170">
    <property type="term" value="F:N-methyltransferase activity"/>
    <property type="evidence" value="ECO:0007669"/>
    <property type="project" value="InterPro"/>
</dbReference>
<dbReference type="PRINTS" id="PR00507">
    <property type="entry name" value="N12N6MTFRASE"/>
</dbReference>
<dbReference type="PANTHER" id="PTHR42933:SF4">
    <property type="entry name" value="TYPE I RESTRICTION ENZYME ECOKI METHYLASE SUBUNIT"/>
    <property type="match status" value="1"/>
</dbReference>
<dbReference type="InterPro" id="IPR038333">
    <property type="entry name" value="T1MK-like_N_sf"/>
</dbReference>
<dbReference type="InterPro" id="IPR022749">
    <property type="entry name" value="D12N6_MeTrfase_N"/>
</dbReference>
<dbReference type="Pfam" id="PF12161">
    <property type="entry name" value="HsdM_N"/>
    <property type="match status" value="1"/>
</dbReference>
<dbReference type="Gene3D" id="3.40.50.150">
    <property type="entry name" value="Vaccinia Virus protein VP39"/>
    <property type="match status" value="1"/>
</dbReference>
<evidence type="ECO:0000256" key="7">
    <source>
        <dbReference type="ARBA" id="ARBA00047942"/>
    </source>
</evidence>
<sequence length="495" mass="55819">MKDARELAQKVWSYANVLYDDGVGVADYVEQITCLLFLKMDEERAENMNEPSLVPEGYRWGDLKGKSGPELEQQYRHTLEALATQPGLLGTIYRKAQNKIQDPAKLRRLVSLIDAETWIGLPVDVKGNIYEDLLERTASESKTGAGQYFTPRPLIDAIVEVMQPGIGESVHDPACGTGGFLIAAYEHMRKGEKDRTRLRRLRRETFTGRDITDGVVRLCAMNLYLHGIGGEEEAPVAQGDSLIDDDGRRYDKVLTNPPFGKKSSYTFVGADGAAGREAMTYERQDFIATTSNKQLNFLQHITTILAENGSAAVVLPDNVLFEGGAGERIRRKLLERFDFHTLLRLPTGIFYKPGVKANVLFFDKKPAAETPWTKHLWIYDLRTNQHFTLKERPLERHHLDDFVACFKPGRRAEREESERFRCFSYDELVARDKANLDIFWLKDESLEDADSLPAPEVLAAEIVENLEAALEQFRSVAEELSGGGEKETPEKDAAE</sequence>
<dbReference type="GO" id="GO:0003677">
    <property type="term" value="F:DNA binding"/>
    <property type="evidence" value="ECO:0007669"/>
    <property type="project" value="InterPro"/>
</dbReference>
<name>A0A369T809_9PROT</name>
<accession>A0A369T809</accession>
<evidence type="ECO:0000256" key="1">
    <source>
        <dbReference type="ARBA" id="ARBA00006594"/>
    </source>
</evidence>
<comment type="similarity">
    <text evidence="1">Belongs to the N(4)/N(6)-methyltransferase family.</text>
</comment>
<evidence type="ECO:0000256" key="5">
    <source>
        <dbReference type="ARBA" id="ARBA00022691"/>
    </source>
</evidence>
<keyword evidence="4 10" id="KW-0808">Transferase</keyword>
<dbReference type="Pfam" id="PF02384">
    <property type="entry name" value="N6_Mtase"/>
    <property type="match status" value="1"/>
</dbReference>
<evidence type="ECO:0000259" key="8">
    <source>
        <dbReference type="Pfam" id="PF02384"/>
    </source>
</evidence>
<reference evidence="10 11" key="1">
    <citation type="submission" date="2018-07" db="EMBL/GenBank/DDBJ databases">
        <title>Venubactetium sediminum gen. nov., sp. nov., isolated from a marine solar saltern.</title>
        <authorList>
            <person name="Wang S."/>
        </authorList>
    </citation>
    <scope>NUCLEOTIDE SEQUENCE [LARGE SCALE GENOMIC DNA]</scope>
    <source>
        <strain evidence="10 11">WD2A32</strain>
    </source>
</reference>
<dbReference type="EMBL" id="QPMH01000023">
    <property type="protein sequence ID" value="RDD60594.1"/>
    <property type="molecule type" value="Genomic_DNA"/>
</dbReference>
<dbReference type="Proteomes" id="UP000253941">
    <property type="component" value="Unassembled WGS sequence"/>
</dbReference>
<evidence type="ECO:0000313" key="11">
    <source>
        <dbReference type="Proteomes" id="UP000253941"/>
    </source>
</evidence>
<keyword evidence="6" id="KW-0680">Restriction system</keyword>
<evidence type="ECO:0000313" key="10">
    <source>
        <dbReference type="EMBL" id="RDD60594.1"/>
    </source>
</evidence>
<keyword evidence="11" id="KW-1185">Reference proteome</keyword>
<feature type="domain" description="N6 adenine-specific DNA methyltransferase N-terminal" evidence="9">
    <location>
        <begin position="7"/>
        <end position="112"/>
    </location>
</feature>
<dbReference type="InterPro" id="IPR002052">
    <property type="entry name" value="DNA_methylase_N6_adenine_CS"/>
</dbReference>
<dbReference type="GO" id="GO:0009307">
    <property type="term" value="P:DNA restriction-modification system"/>
    <property type="evidence" value="ECO:0007669"/>
    <property type="project" value="UniProtKB-KW"/>
</dbReference>
<dbReference type="PROSITE" id="PS00092">
    <property type="entry name" value="N6_MTASE"/>
    <property type="match status" value="1"/>
</dbReference>
<dbReference type="RefSeq" id="WP_114583451.1">
    <property type="nucleotide sequence ID" value="NZ_QPMH01000023.1"/>
</dbReference>
<dbReference type="SUPFAM" id="SSF53335">
    <property type="entry name" value="S-adenosyl-L-methionine-dependent methyltransferases"/>
    <property type="match status" value="1"/>
</dbReference>